<dbReference type="AlphaFoldDB" id="A0A7C9B7T6"/>
<keyword evidence="2" id="KW-0472">Membrane</keyword>
<protein>
    <submittedName>
        <fullName evidence="3">Lipopolysaccharide biosynthesis protein</fullName>
    </submittedName>
</protein>
<dbReference type="PANTHER" id="PTHR32309:SF13">
    <property type="entry name" value="FERRIC ENTEROBACTIN TRANSPORT PROTEIN FEPE"/>
    <property type="match status" value="1"/>
</dbReference>
<dbReference type="InterPro" id="IPR050445">
    <property type="entry name" value="Bact_polysacc_biosynth/exp"/>
</dbReference>
<gene>
    <name evidence="3" type="ORF">GBK04_01760</name>
</gene>
<dbReference type="Proteomes" id="UP000479293">
    <property type="component" value="Unassembled WGS sequence"/>
</dbReference>
<dbReference type="Gene3D" id="3.40.50.300">
    <property type="entry name" value="P-loop containing nucleotide triphosphate hydrolases"/>
    <property type="match status" value="1"/>
</dbReference>
<name>A0A7C9B7T6_9BACT</name>
<keyword evidence="4" id="KW-1185">Reference proteome</keyword>
<feature type="coiled-coil region" evidence="1">
    <location>
        <begin position="367"/>
        <end position="394"/>
    </location>
</feature>
<comment type="caution">
    <text evidence="3">The sequence shown here is derived from an EMBL/GenBank/DDBJ whole genome shotgun (WGS) entry which is preliminary data.</text>
</comment>
<keyword evidence="2" id="KW-1133">Transmembrane helix</keyword>
<dbReference type="PANTHER" id="PTHR32309">
    <property type="entry name" value="TYROSINE-PROTEIN KINASE"/>
    <property type="match status" value="1"/>
</dbReference>
<dbReference type="GO" id="GO:0004713">
    <property type="term" value="F:protein tyrosine kinase activity"/>
    <property type="evidence" value="ECO:0007669"/>
    <property type="project" value="TreeGrafter"/>
</dbReference>
<organism evidence="3 4">
    <name type="scientific">Salmonirosea aquatica</name>
    <dbReference type="NCBI Taxonomy" id="2654236"/>
    <lineage>
        <taxon>Bacteria</taxon>
        <taxon>Pseudomonadati</taxon>
        <taxon>Bacteroidota</taxon>
        <taxon>Cytophagia</taxon>
        <taxon>Cytophagales</taxon>
        <taxon>Spirosomataceae</taxon>
        <taxon>Salmonirosea</taxon>
    </lineage>
</organism>
<keyword evidence="2" id="KW-0812">Transmembrane</keyword>
<keyword evidence="1" id="KW-0175">Coiled coil</keyword>
<dbReference type="InterPro" id="IPR027417">
    <property type="entry name" value="P-loop_NTPase"/>
</dbReference>
<sequence length="723" mass="82380">MTELGYFLKFLRKRLYILLLVPLVAMVVCFFLTRQLPDTYRSQGRLATGIVDKTDQLIVSEDAPQESEINRSFDNVIQLMRMKQVLDQVSYRLLIHDLMVPPDSTFRPLSRSLNDMSAASKKQLLAILRQKYTAHQPLSAGKPQEALVLDLIAGMEYDASSLLDKLTIYRIATSDYINIEFEGRDPRMTAFVVNTLCEEFLSLYARRMQESSNRSLEFFEKMMLQKRDALNARMEELKSYKIQNKVLNLNEQARSLYGHIIDFETRREIAKKDVVAYRAALKNIDQRFDPADRRYLESNLAELNQRIAVTKETLQITNDQYIRNNFDPRLKNRVDSLQQVLNRQIRASTDQVAYSPLSAKGDLITHKLELEIALELAQNSIASIEAEVNRLNRKYDGMVPNEASIQQFETSIEIAGKEYIEALQRYNNARLESFSPITLKLVERATLGTLQPSKKMLLVLLAGLSSLVVCLFVFFLLYFLDSSIRTTAQLADTTGLPVLGRINRISGDDFLQKLDDSAQADRSTVLFRDLIRSIRYEIDEETSNPKVISVTSLHDNAGKTNLVYGLAWAYERIHQRVVILDGNFAQPTLSQQARKQGTLEDFFQTNQSQLFSETGNILATAGGDVSLLEIADERTIQEKLDYLKQHYDVILIETPALSTLNKAKEWIAFSDRVVAVFPFGKGLRDADKVRLNYLRSRGAILSGWVLTGTPYDIEPIGKSLTKI</sequence>
<dbReference type="SUPFAM" id="SSF52540">
    <property type="entry name" value="P-loop containing nucleoside triphosphate hydrolases"/>
    <property type="match status" value="1"/>
</dbReference>
<reference evidence="3 4" key="1">
    <citation type="submission" date="2019-10" db="EMBL/GenBank/DDBJ databases">
        <title>Draft Genome Sequence of Cytophagaceae sp. SJW1-29.</title>
        <authorList>
            <person name="Choi A."/>
        </authorList>
    </citation>
    <scope>NUCLEOTIDE SEQUENCE [LARGE SCALE GENOMIC DNA]</scope>
    <source>
        <strain evidence="3 4">SJW1-29</strain>
    </source>
</reference>
<proteinExistence type="predicted"/>
<feature type="transmembrane region" description="Helical" evidence="2">
    <location>
        <begin position="457"/>
        <end position="480"/>
    </location>
</feature>
<evidence type="ECO:0000313" key="3">
    <source>
        <dbReference type="EMBL" id="MPR32102.1"/>
    </source>
</evidence>
<dbReference type="GO" id="GO:0005886">
    <property type="term" value="C:plasma membrane"/>
    <property type="evidence" value="ECO:0007669"/>
    <property type="project" value="TreeGrafter"/>
</dbReference>
<dbReference type="EMBL" id="WHLY01000002">
    <property type="protein sequence ID" value="MPR32102.1"/>
    <property type="molecule type" value="Genomic_DNA"/>
</dbReference>
<feature type="transmembrane region" description="Helical" evidence="2">
    <location>
        <begin position="15"/>
        <end position="33"/>
    </location>
</feature>
<dbReference type="RefSeq" id="WP_152756321.1">
    <property type="nucleotide sequence ID" value="NZ_WHLY01000002.1"/>
</dbReference>
<evidence type="ECO:0000256" key="2">
    <source>
        <dbReference type="SAM" id="Phobius"/>
    </source>
</evidence>
<accession>A0A7C9B7T6</accession>
<evidence type="ECO:0000256" key="1">
    <source>
        <dbReference type="SAM" id="Coils"/>
    </source>
</evidence>
<feature type="coiled-coil region" evidence="1">
    <location>
        <begin position="293"/>
        <end position="320"/>
    </location>
</feature>
<evidence type="ECO:0000313" key="4">
    <source>
        <dbReference type="Proteomes" id="UP000479293"/>
    </source>
</evidence>